<feature type="disulfide bond" evidence="16">
    <location>
        <begin position="505"/>
        <end position="514"/>
    </location>
</feature>
<dbReference type="CDD" id="cd00055">
    <property type="entry name" value="EGF_Lam"/>
    <property type="match status" value="7"/>
</dbReference>
<evidence type="ECO:0000256" key="14">
    <source>
        <dbReference type="ARBA" id="ARBA00023305"/>
    </source>
</evidence>
<feature type="disulfide bond" evidence="16">
    <location>
        <begin position="298"/>
        <end position="307"/>
    </location>
</feature>
<keyword evidence="20" id="KW-1185">Reference proteome</keyword>
<dbReference type="FunFam" id="2.10.25.10:FF:000275">
    <property type="entry name" value="usherin"/>
    <property type="match status" value="3"/>
</dbReference>
<dbReference type="SUPFAM" id="SSF57196">
    <property type="entry name" value="EGF/Laminin"/>
    <property type="match status" value="7"/>
</dbReference>
<reference evidence="19" key="1">
    <citation type="submission" date="2023-01" db="EMBL/GenBank/DDBJ databases">
        <title>Genome assembly of the deep-sea coral Lophelia pertusa.</title>
        <authorList>
            <person name="Herrera S."/>
            <person name="Cordes E."/>
        </authorList>
    </citation>
    <scope>NUCLEOTIDE SEQUENCE</scope>
    <source>
        <strain evidence="19">USNM1676648</strain>
        <tissue evidence="19">Polyp</tissue>
    </source>
</reference>
<feature type="disulfide bond" evidence="16">
    <location>
        <begin position="457"/>
        <end position="466"/>
    </location>
</feature>
<dbReference type="AlphaFoldDB" id="A0A9W9YSC0"/>
<keyword evidence="10 16" id="KW-1015">Disulfide bond</keyword>
<evidence type="ECO:0000256" key="13">
    <source>
        <dbReference type="ARBA" id="ARBA00023292"/>
    </source>
</evidence>
<evidence type="ECO:0000256" key="6">
    <source>
        <dbReference type="ARBA" id="ARBA00022729"/>
    </source>
</evidence>
<keyword evidence="11" id="KW-0325">Glycoprotein</keyword>
<feature type="disulfide bond" evidence="16">
    <location>
        <begin position="351"/>
        <end position="360"/>
    </location>
</feature>
<feature type="disulfide bond" evidence="16">
    <location>
        <begin position="247"/>
        <end position="256"/>
    </location>
</feature>
<feature type="disulfide bond" evidence="16">
    <location>
        <begin position="140"/>
        <end position="149"/>
    </location>
</feature>
<accession>A0A9W9YSC0</accession>
<evidence type="ECO:0000256" key="15">
    <source>
        <dbReference type="ARBA" id="ARBA00072076"/>
    </source>
</evidence>
<feature type="domain" description="Laminin EGF-like" evidence="17">
    <location>
        <begin position="274"/>
        <end position="327"/>
    </location>
</feature>
<dbReference type="GO" id="GO:0007605">
    <property type="term" value="P:sensory perception of sound"/>
    <property type="evidence" value="ECO:0007669"/>
    <property type="project" value="UniProtKB-KW"/>
</dbReference>
<proteinExistence type="predicted"/>
<dbReference type="InterPro" id="IPR013783">
    <property type="entry name" value="Ig-like_fold"/>
</dbReference>
<protein>
    <recommendedName>
        <fullName evidence="15">Usherin</fullName>
    </recommendedName>
</protein>
<dbReference type="GO" id="GO:0009888">
    <property type="term" value="P:tissue development"/>
    <property type="evidence" value="ECO:0007669"/>
    <property type="project" value="TreeGrafter"/>
</dbReference>
<dbReference type="OrthoDB" id="9998666at2759"/>
<feature type="domain" description="Laminin EGF-like" evidence="17">
    <location>
        <begin position="328"/>
        <end position="380"/>
    </location>
</feature>
<dbReference type="GO" id="GO:0060171">
    <property type="term" value="C:stereocilium membrane"/>
    <property type="evidence" value="ECO:0007669"/>
    <property type="project" value="UniProtKB-SubCell"/>
</dbReference>
<keyword evidence="7" id="KW-0677">Repeat</keyword>
<keyword evidence="13 16" id="KW-0424">Laminin EGF-like domain</keyword>
<dbReference type="GO" id="GO:0007601">
    <property type="term" value="P:visual perception"/>
    <property type="evidence" value="ECO:0007669"/>
    <property type="project" value="UniProtKB-KW"/>
</dbReference>
<feature type="domain" description="Laminin EGF-like" evidence="17">
    <location>
        <begin position="170"/>
        <end position="222"/>
    </location>
</feature>
<keyword evidence="5" id="KW-0716">Sensory transduction</keyword>
<dbReference type="InterPro" id="IPR036116">
    <property type="entry name" value="FN3_sf"/>
</dbReference>
<name>A0A9W9YSC0_9CNID</name>
<evidence type="ECO:0000256" key="9">
    <source>
        <dbReference type="ARBA" id="ARBA00023136"/>
    </source>
</evidence>
<evidence type="ECO:0000313" key="19">
    <source>
        <dbReference type="EMBL" id="KAJ7365328.1"/>
    </source>
</evidence>
<dbReference type="Gene3D" id="2.10.25.10">
    <property type="entry name" value="Laminin"/>
    <property type="match status" value="9"/>
</dbReference>
<dbReference type="FunFam" id="2.10.25.10:FF:000090">
    <property type="entry name" value="laminin subunit alpha"/>
    <property type="match status" value="1"/>
</dbReference>
<evidence type="ECO:0000256" key="2">
    <source>
        <dbReference type="ARBA" id="ARBA00004613"/>
    </source>
</evidence>
<dbReference type="PROSITE" id="PS01248">
    <property type="entry name" value="EGF_LAM_1"/>
    <property type="match status" value="2"/>
</dbReference>
<gene>
    <name evidence="19" type="ORF">OS493_005432</name>
</gene>
<comment type="caution">
    <text evidence="16">Lacks conserved residue(s) required for the propagation of feature annotation.</text>
</comment>
<dbReference type="GO" id="GO:0009887">
    <property type="term" value="P:animal organ morphogenesis"/>
    <property type="evidence" value="ECO:0007669"/>
    <property type="project" value="TreeGrafter"/>
</dbReference>
<keyword evidence="8" id="KW-1009">Hearing</keyword>
<evidence type="ECO:0000256" key="5">
    <source>
        <dbReference type="ARBA" id="ARBA00022606"/>
    </source>
</evidence>
<dbReference type="PRINTS" id="PR00011">
    <property type="entry name" value="EGFLAMININ"/>
</dbReference>
<keyword evidence="4" id="KW-0964">Secreted</keyword>
<evidence type="ECO:0000259" key="18">
    <source>
        <dbReference type="PROSITE" id="PS50853"/>
    </source>
</evidence>
<dbReference type="PANTHER" id="PTHR10574">
    <property type="entry name" value="NETRIN/LAMININ-RELATED"/>
    <property type="match status" value="1"/>
</dbReference>
<dbReference type="SMART" id="SM00060">
    <property type="entry name" value="FN3"/>
    <property type="match status" value="1"/>
</dbReference>
<dbReference type="PROSITE" id="PS50027">
    <property type="entry name" value="EGF_LAM_2"/>
    <property type="match status" value="7"/>
</dbReference>
<dbReference type="Gene3D" id="2.60.40.10">
    <property type="entry name" value="Immunoglobulins"/>
    <property type="match status" value="1"/>
</dbReference>
<dbReference type="InterPro" id="IPR003961">
    <property type="entry name" value="FN3_dom"/>
</dbReference>
<dbReference type="FunFam" id="2.10.25.10:FF:000094">
    <property type="entry name" value="Laminin subunit alpha-2"/>
    <property type="match status" value="1"/>
</dbReference>
<dbReference type="GO" id="GO:0005576">
    <property type="term" value="C:extracellular region"/>
    <property type="evidence" value="ECO:0007669"/>
    <property type="project" value="UniProtKB-SubCell"/>
</dbReference>
<evidence type="ECO:0000256" key="11">
    <source>
        <dbReference type="ARBA" id="ARBA00023180"/>
    </source>
</evidence>
<dbReference type="SMART" id="SM00180">
    <property type="entry name" value="EGF_Lam"/>
    <property type="match status" value="9"/>
</dbReference>
<keyword evidence="12" id="KW-0966">Cell projection</keyword>
<feature type="domain" description="Laminin EGF-like" evidence="17">
    <location>
        <begin position="437"/>
        <end position="484"/>
    </location>
</feature>
<keyword evidence="3" id="KW-1003">Cell membrane</keyword>
<dbReference type="FunFam" id="2.10.25.10:FF:000224">
    <property type="entry name" value="Usherin"/>
    <property type="match status" value="1"/>
</dbReference>
<evidence type="ECO:0000256" key="7">
    <source>
        <dbReference type="ARBA" id="ARBA00022737"/>
    </source>
</evidence>
<dbReference type="InterPro" id="IPR050440">
    <property type="entry name" value="Laminin/Netrin_ECM"/>
</dbReference>
<evidence type="ECO:0000259" key="17">
    <source>
        <dbReference type="PROSITE" id="PS50027"/>
    </source>
</evidence>
<keyword evidence="9" id="KW-0472">Membrane</keyword>
<feature type="domain" description="Laminin EGF-like" evidence="17">
    <location>
        <begin position="223"/>
        <end position="273"/>
    </location>
</feature>
<organism evidence="19 20">
    <name type="scientific">Desmophyllum pertusum</name>
    <dbReference type="NCBI Taxonomy" id="174260"/>
    <lineage>
        <taxon>Eukaryota</taxon>
        <taxon>Metazoa</taxon>
        <taxon>Cnidaria</taxon>
        <taxon>Anthozoa</taxon>
        <taxon>Hexacorallia</taxon>
        <taxon>Scleractinia</taxon>
        <taxon>Caryophylliina</taxon>
        <taxon>Caryophylliidae</taxon>
        <taxon>Desmophyllum</taxon>
    </lineage>
</organism>
<feature type="domain" description="Laminin EGF-like" evidence="17">
    <location>
        <begin position="110"/>
        <end position="169"/>
    </location>
</feature>
<evidence type="ECO:0000256" key="3">
    <source>
        <dbReference type="ARBA" id="ARBA00022475"/>
    </source>
</evidence>
<dbReference type="PROSITE" id="PS50853">
    <property type="entry name" value="FN3"/>
    <property type="match status" value="1"/>
</dbReference>
<evidence type="ECO:0000256" key="8">
    <source>
        <dbReference type="ARBA" id="ARBA00022740"/>
    </source>
</evidence>
<evidence type="ECO:0000256" key="10">
    <source>
        <dbReference type="ARBA" id="ARBA00023157"/>
    </source>
</evidence>
<dbReference type="InterPro" id="IPR002049">
    <property type="entry name" value="LE_dom"/>
</dbReference>
<comment type="caution">
    <text evidence="19">The sequence shown here is derived from an EMBL/GenBank/DDBJ whole genome shotgun (WGS) entry which is preliminary data.</text>
</comment>
<evidence type="ECO:0000313" key="20">
    <source>
        <dbReference type="Proteomes" id="UP001163046"/>
    </source>
</evidence>
<dbReference type="Pfam" id="PF00053">
    <property type="entry name" value="EGF_laminin"/>
    <property type="match status" value="9"/>
</dbReference>
<comment type="subcellular location">
    <subcellularLocation>
        <location evidence="1">Cell projection</location>
        <location evidence="1">Stereocilium membrane</location>
    </subcellularLocation>
    <subcellularLocation>
        <location evidence="2">Secreted</location>
    </subcellularLocation>
</comment>
<feature type="disulfide bond" evidence="16">
    <location>
        <begin position="437"/>
        <end position="449"/>
    </location>
</feature>
<evidence type="ECO:0000256" key="1">
    <source>
        <dbReference type="ARBA" id="ARBA00004289"/>
    </source>
</evidence>
<dbReference type="PANTHER" id="PTHR10574:SF274">
    <property type="entry name" value="USHERIN"/>
    <property type="match status" value="1"/>
</dbReference>
<feature type="disulfide bond" evidence="16">
    <location>
        <begin position="193"/>
        <end position="202"/>
    </location>
</feature>
<dbReference type="CDD" id="cd00063">
    <property type="entry name" value="FN3"/>
    <property type="match status" value="1"/>
</dbReference>
<keyword evidence="14" id="KW-0844">Vision</keyword>
<feature type="disulfide bond" evidence="16">
    <location>
        <begin position="485"/>
        <end position="497"/>
    </location>
</feature>
<feature type="domain" description="Laminin EGF-like" evidence="17">
    <location>
        <begin position="485"/>
        <end position="534"/>
    </location>
</feature>
<evidence type="ECO:0000256" key="4">
    <source>
        <dbReference type="ARBA" id="ARBA00022525"/>
    </source>
</evidence>
<dbReference type="Proteomes" id="UP001163046">
    <property type="component" value="Unassembled WGS sequence"/>
</dbReference>
<feature type="domain" description="Fibronectin type-III" evidence="18">
    <location>
        <begin position="536"/>
        <end position="616"/>
    </location>
</feature>
<sequence length="616" mass="66089">MPSQICHQFLIHCFIFQCNRCKPLYNKKQFRRGDQDNSYPCVKCECNEHAISCIYNQSLDSSPDSRTQGGGGVCIDCRHNTTGRYCGVCKERFYREPGKSLNSSDVCSPCGCEGPGVQSGKLDCVKDDSDSNVIAGQCDCKANTSGRQCDVCKDGFFDLKASHATGCISCGCVLDGTKNRNISCHATSGQCDCKDRVTGAKCNTCKSGFWGLSGREPLGCKTCDCDPFGTTAGNVDTCNSVTGQCSCKPGVIGRKCDACRDGFHSLTPNGCTTCNCSVAGTPPSLLDKCDKTTGSCDCKLNVEGNNCDQCKTGFYNLSQSNPQGCTQCVCDTKGTVGGSGQCEEQSGNCTCKPLVTGQRCNQCKLGTFGLNQSDPSGCQPCNCFPKGTQDGNRKRPDELQCSSNGQCFCLTSVSGLRCDSCVAEYYWNPTGQGCTQCLCNSDGSVGRNCNDTGQCTCNANIGGLRCDKCVDGYYGFVTIGTCIPCNCNTSGSLENKCLESGQCSCKDNVEGPQCDRCKNGTINLQQNNKYGCSGAPSEQPAPFVTVLSSRVMMLTWSPPDNPNGVILRYELYRNGSLVYSGLDQAFNDSSLTPDTVYYYHIITYTESGHTRSFGRR</sequence>
<dbReference type="EMBL" id="MU827303">
    <property type="protein sequence ID" value="KAJ7365328.1"/>
    <property type="molecule type" value="Genomic_DNA"/>
</dbReference>
<keyword evidence="6" id="KW-0732">Signal</keyword>
<evidence type="ECO:0000256" key="16">
    <source>
        <dbReference type="PROSITE-ProRule" id="PRU00460"/>
    </source>
</evidence>
<dbReference type="SUPFAM" id="SSF49265">
    <property type="entry name" value="Fibronectin type III"/>
    <property type="match status" value="1"/>
</dbReference>
<evidence type="ECO:0000256" key="12">
    <source>
        <dbReference type="ARBA" id="ARBA00023273"/>
    </source>
</evidence>